<organism evidence="1 2">
    <name type="scientific">Bordetella bronchiseptica (strain ATCC BAA-588 / NCTC 13252 / RB50)</name>
    <name type="common">Alcaligenes bronchisepticus</name>
    <dbReference type="NCBI Taxonomy" id="257310"/>
    <lineage>
        <taxon>Bacteria</taxon>
        <taxon>Pseudomonadati</taxon>
        <taxon>Pseudomonadota</taxon>
        <taxon>Betaproteobacteria</taxon>
        <taxon>Burkholderiales</taxon>
        <taxon>Alcaligenaceae</taxon>
        <taxon>Bordetella</taxon>
    </lineage>
</organism>
<dbReference type="EMBL" id="BX640442">
    <property type="protein sequence ID" value="CAE32174.1"/>
    <property type="molecule type" value="Genomic_DNA"/>
</dbReference>
<dbReference type="Proteomes" id="UP000001027">
    <property type="component" value="Chromosome"/>
</dbReference>
<evidence type="ECO:0000313" key="1">
    <source>
        <dbReference type="EMBL" id="CAE32174.1"/>
    </source>
</evidence>
<dbReference type="HOGENOM" id="CLU_2328214_0_0_4"/>
<accession>A0A0H3LKB3</accession>
<sequence length="98" mass="11399">MFYKSGQSTPLSEDDLNHCKLVSLWANGTMSLRQEGFSMAELMDLSIQEADPDLRRIRQNNIQLAYDQLQYHTRAEKERAVLEFENATYRACLKGLKR</sequence>
<name>A0A0H3LKB3_BORBR</name>
<evidence type="ECO:0000313" key="2">
    <source>
        <dbReference type="Proteomes" id="UP000001027"/>
    </source>
</evidence>
<reference evidence="2" key="1">
    <citation type="journal article" date="2003" name="Nat. Genet.">
        <title>Comparative analysis of the genome sequences of Bordetella pertussis, Bordetella parapertussis and Bordetella bronchiseptica.</title>
        <authorList>
            <person name="Parkhill J."/>
            <person name="Sebaihia M."/>
            <person name="Preston A."/>
            <person name="Murphy L.D."/>
            <person name="Thomson N.R."/>
            <person name="Harris D.E."/>
            <person name="Holden M.T.G."/>
            <person name="Churcher C.M."/>
            <person name="Bentley S.D."/>
            <person name="Mungall K.L."/>
            <person name="Cerdeno-Tarraga A.-M."/>
            <person name="Temple L."/>
            <person name="James K.D."/>
            <person name="Harris B."/>
            <person name="Quail M.A."/>
            <person name="Achtman M."/>
            <person name="Atkin R."/>
            <person name="Baker S."/>
            <person name="Basham D."/>
            <person name="Bason N."/>
            <person name="Cherevach I."/>
            <person name="Chillingworth T."/>
            <person name="Collins M."/>
            <person name="Cronin A."/>
            <person name="Davis P."/>
            <person name="Doggett J."/>
            <person name="Feltwell T."/>
            <person name="Goble A."/>
            <person name="Hamlin N."/>
            <person name="Hauser H."/>
            <person name="Holroyd S."/>
            <person name="Jagels K."/>
            <person name="Leather S."/>
            <person name="Moule S."/>
            <person name="Norberczak H."/>
            <person name="O'Neil S."/>
            <person name="Ormond D."/>
            <person name="Price C."/>
            <person name="Rabbinowitsch E."/>
            <person name="Rutter S."/>
            <person name="Sanders M."/>
            <person name="Saunders D."/>
            <person name="Seeger K."/>
            <person name="Sharp S."/>
            <person name="Simmonds M."/>
            <person name="Skelton J."/>
            <person name="Squares R."/>
            <person name="Squares S."/>
            <person name="Stevens K."/>
            <person name="Unwin L."/>
            <person name="Whitehead S."/>
            <person name="Barrell B.G."/>
            <person name="Maskell D.J."/>
        </authorList>
    </citation>
    <scope>NUCLEOTIDE SEQUENCE [LARGE SCALE GENOMIC DNA]</scope>
    <source>
        <strain evidence="2">ATCC BAA-588 / NCTC 13252 / RB50</strain>
    </source>
</reference>
<proteinExistence type="predicted"/>
<gene>
    <name evidence="1" type="ordered locus">BB1677</name>
</gene>
<dbReference type="KEGG" id="bbr:BB1677"/>
<protein>
    <submittedName>
        <fullName evidence="1">Uncharacterized protein</fullName>
    </submittedName>
</protein>
<dbReference type="AlphaFoldDB" id="A0A0H3LKB3"/>